<evidence type="ECO:0000256" key="4">
    <source>
        <dbReference type="SAM" id="Coils"/>
    </source>
</evidence>
<comment type="similarity">
    <text evidence="1 3">Belongs to the UPF0122 family.</text>
</comment>
<dbReference type="NCBIfam" id="NF045758">
    <property type="entry name" value="YlxM"/>
    <property type="match status" value="1"/>
</dbReference>
<evidence type="ECO:0000313" key="6">
    <source>
        <dbReference type="Proteomes" id="UP000242497"/>
    </source>
</evidence>
<keyword evidence="4" id="KW-0175">Coiled coil</keyword>
<dbReference type="PANTHER" id="PTHR40083:SF1">
    <property type="entry name" value="UPF0122 PROTEIN YLXM"/>
    <property type="match status" value="1"/>
</dbReference>
<keyword evidence="6" id="KW-1185">Reference proteome</keyword>
<dbReference type="Gene3D" id="1.10.10.10">
    <property type="entry name" value="Winged helix-like DNA-binding domain superfamily/Winged helix DNA-binding domain"/>
    <property type="match status" value="1"/>
</dbReference>
<sequence length="122" mass="14619">MNLDKVIEVSILFDFYKELLTEKQREVINFYYNEDYSLGEISENLNVSRQGIYDTLKRAEKILQDYEKKLQLVKKFNERNKYIEDIYKELVNIKKEIKSGKDCTILVPKIENLEEICRELLG</sequence>
<evidence type="ECO:0000256" key="2">
    <source>
        <dbReference type="ARBA" id="ARBA00024764"/>
    </source>
</evidence>
<dbReference type="AlphaFoldDB" id="A0A1M6PWA4"/>
<dbReference type="Proteomes" id="UP000242497">
    <property type="component" value="Unassembled WGS sequence"/>
</dbReference>
<dbReference type="SUPFAM" id="SSF88659">
    <property type="entry name" value="Sigma3 and sigma4 domains of RNA polymerase sigma factors"/>
    <property type="match status" value="1"/>
</dbReference>
<dbReference type="PANTHER" id="PTHR40083">
    <property type="entry name" value="UPF0122 PROTEIN CBO2450/CLC_2298"/>
    <property type="match status" value="1"/>
</dbReference>
<dbReference type="InterPro" id="IPR036388">
    <property type="entry name" value="WH-like_DNA-bd_sf"/>
</dbReference>
<dbReference type="STRING" id="1123349.SAMN02744037_01673"/>
<evidence type="ECO:0000256" key="3">
    <source>
        <dbReference type="HAMAP-Rule" id="MF_00245"/>
    </source>
</evidence>
<evidence type="ECO:0000313" key="5">
    <source>
        <dbReference type="EMBL" id="SHK12176.1"/>
    </source>
</evidence>
<dbReference type="EMBL" id="FRAE01000035">
    <property type="protein sequence ID" value="SHK12176.1"/>
    <property type="molecule type" value="Genomic_DNA"/>
</dbReference>
<organism evidence="5 6">
    <name type="scientific">Tepidibacter formicigenes DSM 15518</name>
    <dbReference type="NCBI Taxonomy" id="1123349"/>
    <lineage>
        <taxon>Bacteria</taxon>
        <taxon>Bacillati</taxon>
        <taxon>Bacillota</taxon>
        <taxon>Clostridia</taxon>
        <taxon>Peptostreptococcales</taxon>
        <taxon>Peptostreptococcaceae</taxon>
        <taxon>Tepidibacter</taxon>
    </lineage>
</organism>
<feature type="coiled-coil region" evidence="4">
    <location>
        <begin position="49"/>
        <end position="76"/>
    </location>
</feature>
<accession>A0A1M6PWA4</accession>
<dbReference type="InterPro" id="IPR007394">
    <property type="entry name" value="UPF0122"/>
</dbReference>
<gene>
    <name evidence="5" type="ORF">SAMN02744037_01673</name>
</gene>
<dbReference type="OrthoDB" id="6392at2"/>
<evidence type="ECO:0000256" key="1">
    <source>
        <dbReference type="ARBA" id="ARBA00008720"/>
    </source>
</evidence>
<protein>
    <recommendedName>
        <fullName evidence="3">UPF0122 protein SAMN02744037_01673</fullName>
    </recommendedName>
</protein>
<reference evidence="6" key="1">
    <citation type="submission" date="2016-11" db="EMBL/GenBank/DDBJ databases">
        <authorList>
            <person name="Varghese N."/>
            <person name="Submissions S."/>
        </authorList>
    </citation>
    <scope>NUCLEOTIDE SEQUENCE [LARGE SCALE GENOMIC DNA]</scope>
    <source>
        <strain evidence="6">DSM 15518</strain>
    </source>
</reference>
<dbReference type="HAMAP" id="MF_00245">
    <property type="entry name" value="UPF0122"/>
    <property type="match status" value="1"/>
</dbReference>
<dbReference type="Pfam" id="PF04297">
    <property type="entry name" value="UPF0122"/>
    <property type="match status" value="1"/>
</dbReference>
<dbReference type="InterPro" id="IPR013324">
    <property type="entry name" value="RNA_pol_sigma_r3/r4-like"/>
</dbReference>
<dbReference type="RefSeq" id="WP_072889012.1">
    <property type="nucleotide sequence ID" value="NZ_FRAE01000035.1"/>
</dbReference>
<dbReference type="InterPro" id="IPR054831">
    <property type="entry name" value="UPF0122_fam_protein"/>
</dbReference>
<proteinExistence type="inferred from homology"/>
<comment type="function">
    <text evidence="2 3">Might take part in the signal recognition particle (SRP) pathway. This is inferred from the conservation of its genetic proximity to ftsY/ffh. May be a regulatory protein.</text>
</comment>
<dbReference type="NCBIfam" id="NF001072">
    <property type="entry name" value="PRK00118.2-2"/>
    <property type="match status" value="1"/>
</dbReference>
<name>A0A1M6PWA4_9FIRM</name>